<dbReference type="EMBL" id="CP031933">
    <property type="protein sequence ID" value="AYE38389.1"/>
    <property type="molecule type" value="Genomic_DNA"/>
</dbReference>
<feature type="region of interest" description="Disordered" evidence="1">
    <location>
        <begin position="1"/>
        <end position="20"/>
    </location>
</feature>
<evidence type="ECO:0000256" key="1">
    <source>
        <dbReference type="SAM" id="MobiDB-lite"/>
    </source>
</evidence>
<sequence length="71" mass="8454">MEEKITEAQKRAKKKWDSKNKDRVGYLRHKARAKSFITKDPKPNVTKQGEYLNDLLSLQELLNERIKKIQK</sequence>
<organism evidence="2 3">
    <name type="scientific">Companilactobacillus zhachilii</name>
    <dbReference type="NCBI Taxonomy" id="2304606"/>
    <lineage>
        <taxon>Bacteria</taxon>
        <taxon>Bacillati</taxon>
        <taxon>Bacillota</taxon>
        <taxon>Bacilli</taxon>
        <taxon>Lactobacillales</taxon>
        <taxon>Lactobacillaceae</taxon>
        <taxon>Companilactobacillus</taxon>
    </lineage>
</organism>
<name>A0A386PU50_9LACO</name>
<dbReference type="OrthoDB" id="1699217at2"/>
<dbReference type="Proteomes" id="UP000267208">
    <property type="component" value="Chromosome"/>
</dbReference>
<gene>
    <name evidence="2" type="ORF">D1B17_06960</name>
</gene>
<evidence type="ECO:0000313" key="3">
    <source>
        <dbReference type="Proteomes" id="UP000267208"/>
    </source>
</evidence>
<dbReference type="KEGG" id="lzh:D1B17_06960"/>
<protein>
    <submittedName>
        <fullName evidence="2">Uncharacterized protein</fullName>
    </submittedName>
</protein>
<proteinExistence type="predicted"/>
<dbReference type="RefSeq" id="WP_120142638.1">
    <property type="nucleotide sequence ID" value="NZ_CP031933.2"/>
</dbReference>
<evidence type="ECO:0000313" key="2">
    <source>
        <dbReference type="EMBL" id="AYE38389.1"/>
    </source>
</evidence>
<dbReference type="AlphaFoldDB" id="A0A386PU50"/>
<reference evidence="3" key="1">
    <citation type="submission" date="2018-08" db="EMBL/GenBank/DDBJ databases">
        <title>Genome of Lactobacillus sp. HBUAS52074.</title>
        <authorList>
            <person name="Guo Z."/>
            <person name="Zhang Z.D."/>
        </authorList>
    </citation>
    <scope>NUCLEOTIDE SEQUENCE [LARGE SCALE GENOMIC DNA]</scope>
    <source>
        <strain evidence="3">HBUAS52074</strain>
    </source>
</reference>
<keyword evidence="3" id="KW-1185">Reference proteome</keyword>
<accession>A0A386PU50</accession>